<accession>A0ACA9KQE9</accession>
<proteinExistence type="predicted"/>
<gene>
    <name evidence="1" type="ORF">RPERSI_LOCUS1238</name>
</gene>
<name>A0ACA9KQE9_9GLOM</name>
<comment type="caution">
    <text evidence="1">The sequence shown here is derived from an EMBL/GenBank/DDBJ whole genome shotgun (WGS) entry which is preliminary data.</text>
</comment>
<organism evidence="1 2">
    <name type="scientific">Racocetra persica</name>
    <dbReference type="NCBI Taxonomy" id="160502"/>
    <lineage>
        <taxon>Eukaryota</taxon>
        <taxon>Fungi</taxon>
        <taxon>Fungi incertae sedis</taxon>
        <taxon>Mucoromycota</taxon>
        <taxon>Glomeromycotina</taxon>
        <taxon>Glomeromycetes</taxon>
        <taxon>Diversisporales</taxon>
        <taxon>Gigasporaceae</taxon>
        <taxon>Racocetra</taxon>
    </lineage>
</organism>
<dbReference type="EMBL" id="CAJVQC010001093">
    <property type="protein sequence ID" value="CAG8487329.1"/>
    <property type="molecule type" value="Genomic_DNA"/>
</dbReference>
<evidence type="ECO:0000313" key="1">
    <source>
        <dbReference type="EMBL" id="CAG8487329.1"/>
    </source>
</evidence>
<dbReference type="Proteomes" id="UP000789920">
    <property type="component" value="Unassembled WGS sequence"/>
</dbReference>
<evidence type="ECO:0000313" key="2">
    <source>
        <dbReference type="Proteomes" id="UP000789920"/>
    </source>
</evidence>
<sequence>MNSACNSIDNSTIKLNVNEVKEQYHELATIVKNSNDYKNIPAVQDCKFGSILYKLSFISISYQFLSKNSWAKASIEYVGQFEIKYKVQACLLQKSHPDREDTSTSTGVCNRYLAISANAILVANDHNFTKLSLILSVAIIATIPNDLIEHATKFYQILNNYYDQDLSEILALYTNSGPDHRYTYGSVQILLISKRIISILNLSLQNVSLQQDSMSSLSEKTFALLKTLEEIHNETENFPSLKNKLQNLISNI</sequence>
<protein>
    <submittedName>
        <fullName evidence="1">19730_t:CDS:1</fullName>
    </submittedName>
</protein>
<keyword evidence="2" id="KW-1185">Reference proteome</keyword>
<reference evidence="1" key="1">
    <citation type="submission" date="2021-06" db="EMBL/GenBank/DDBJ databases">
        <authorList>
            <person name="Kallberg Y."/>
            <person name="Tangrot J."/>
            <person name="Rosling A."/>
        </authorList>
    </citation>
    <scope>NUCLEOTIDE SEQUENCE</scope>
    <source>
        <strain evidence="1">MA461A</strain>
    </source>
</reference>